<dbReference type="PROSITE" id="PS51136">
    <property type="entry name" value="WAC"/>
    <property type="match status" value="1"/>
</dbReference>
<feature type="compositionally biased region" description="Polar residues" evidence="14">
    <location>
        <begin position="1499"/>
        <end position="1508"/>
    </location>
</feature>
<feature type="domain" description="DDT" evidence="16">
    <location>
        <begin position="963"/>
        <end position="1026"/>
    </location>
</feature>
<comment type="pathway">
    <text evidence="3">Protein modification; protein glycosylation.</text>
</comment>
<feature type="compositionally biased region" description="Basic and acidic residues" evidence="14">
    <location>
        <begin position="1282"/>
        <end position="1302"/>
    </location>
</feature>
<keyword evidence="7 15" id="KW-0812">Transmembrane</keyword>
<feature type="transmembrane region" description="Helical" evidence="15">
    <location>
        <begin position="173"/>
        <end position="197"/>
    </location>
</feature>
<evidence type="ECO:0000256" key="2">
    <source>
        <dbReference type="ARBA" id="ARBA00004477"/>
    </source>
</evidence>
<evidence type="ECO:0000256" key="14">
    <source>
        <dbReference type="SAM" id="MobiDB-lite"/>
    </source>
</evidence>
<keyword evidence="8" id="KW-0256">Endoplasmic reticulum</keyword>
<evidence type="ECO:0000256" key="9">
    <source>
        <dbReference type="ARBA" id="ARBA00022989"/>
    </source>
</evidence>
<dbReference type="PANTHER" id="PTHR32075:SF6">
    <property type="entry name" value="ISWI CHROMATIN-REMODELING COMPLEX SUBUNIT YPL216W-RELATED"/>
    <property type="match status" value="1"/>
</dbReference>
<evidence type="ECO:0000313" key="18">
    <source>
        <dbReference type="EMBL" id="KAF9737141.1"/>
    </source>
</evidence>
<keyword evidence="10 15" id="KW-0472">Membrane</keyword>
<evidence type="ECO:0000256" key="11">
    <source>
        <dbReference type="ARBA" id="ARBA00023242"/>
    </source>
</evidence>
<evidence type="ECO:0000256" key="5">
    <source>
        <dbReference type="ARBA" id="ARBA00022676"/>
    </source>
</evidence>
<dbReference type="Pfam" id="PF03155">
    <property type="entry name" value="Alg6_Alg8"/>
    <property type="match status" value="1"/>
</dbReference>
<feature type="transmembrane region" description="Helical" evidence="15">
    <location>
        <begin position="447"/>
        <end position="468"/>
    </location>
</feature>
<feature type="region of interest" description="Disordered" evidence="14">
    <location>
        <begin position="1031"/>
        <end position="1085"/>
    </location>
</feature>
<dbReference type="PANTHER" id="PTHR32075">
    <property type="entry name" value="ISWI CHROMATIN-REMODELING COMPLEX SUBUNIT YPL216W-RELATED"/>
    <property type="match status" value="1"/>
</dbReference>
<feature type="transmembrane region" description="Helical" evidence="15">
    <location>
        <begin position="217"/>
        <end position="243"/>
    </location>
</feature>
<keyword evidence="9 15" id="KW-1133">Transmembrane helix</keyword>
<dbReference type="InterPro" id="IPR018501">
    <property type="entry name" value="DDT_dom"/>
</dbReference>
<evidence type="ECO:0000256" key="6">
    <source>
        <dbReference type="ARBA" id="ARBA00022679"/>
    </source>
</evidence>
<feature type="transmembrane region" description="Helical" evidence="15">
    <location>
        <begin position="315"/>
        <end position="337"/>
    </location>
</feature>
<name>A0A9P6KSS1_9PLEO</name>
<dbReference type="InterPro" id="IPR028941">
    <property type="entry name" value="WHIM2_dom"/>
</dbReference>
<dbReference type="GO" id="GO:0005634">
    <property type="term" value="C:nucleus"/>
    <property type="evidence" value="ECO:0007669"/>
    <property type="project" value="UniProtKB-SubCell"/>
</dbReference>
<gene>
    <name evidence="18" type="ORF">PMIN01_04920</name>
</gene>
<sequence>MSDLYPSVAQCAVVATALKVLLFPAYKSTDFEVHRNWLALTHSLPIKEWYYEKTSEWTLDYPPFFAYFEWLLSQAAVHLEPALLNVKALRYDSWQTVYFQRTTVILTELVLVYALHLHVKGSKSKATAHAAALSVLLSPGLLIIDHIHFQYNGFMYGILVLSLVLARKQSTLLLSGLTFAVLLCFKHIYMYIAPAYFVFLLRAYCLGDRTAFPYFRIRFFNCIKLGVGIISIFAAAFGPFALWGQLEQVFRRLFPFSRGLCHAYWAPNIWAMYSFTDRVLIYMAPYLGLAVDREAINSVTRGLVADTSFAVLPEVVPLTCFLLTAGFQVPFLIRLLFRPTWETFIGAVTLCGYASFLFGWHVHEKAILLVIIPFSLVALRDRRYFSAFRPLAVAGHVSLFPLLYTPAEFPAKTVYTILWLVAFLLAFDRLAPASSQLRVFLFDRFSFYYIALSIPLIAYCSLIHGIAFGERYEFLPLMFISSYSAIGVVQYKRKPVKTEPLPSFIDDNIEVWEIEQTGEVFVDYEKFLNKRDFYLQRVFTCESTGHSGYTFFEAMESEVRPGRSLEEVLKSVTITTPQQEASQEIDSIFPEGLRSRVLEFVQFEITPRMDDLVNQVYDHFREHYNVGDRVALDTESGRRYGVIKNMTDTSRLHSMFNGQLHEDFRSYTYIMQMDDGEELTRYKASELMRDRRVYSKIILKQFLRSAVSREPWHGAPWMVKDHLAKWYNIPTKLPDAKTREAVKAAKKAANAERAATAQRLNDGHSFDHENARHLQMNGMRGLMHGYDPGHFGVGQHAANHSHHVTGQLIGVQPPPFMYSGPVPFRHNGLPPMQYNGPPPAQFNVPSHLQNPNLPPHLAGQVRPNQSAHLAQHIPQHGPGLPISLPFQNNFMQYQALAHQPSNGPHHQSVPAARPFEPIKYPIDDLRIRQPRVNVTRPPLKFLSDDVPDGVDPPEDDKKTGILMESIGPLLTIWETINVHDTIYSLDSFTIDDFIEAMGYDSDDPECELLVEVHCAVLKQYVNSSGKLQIHLPSMVDDDESENEEVSSREATPEPEPPKRTTRSSLRKSEVAEIVEKPRTPTPELSKQIHKAAEFVENFNWMEMCKERNFREGGWQAILVGLLHQLSYNPSHKEDCDEILSQLVPPDEEPSVENIATNYLNLDVNLRITALDVALRLTVTTEHFRDQLQNAAQDMTSLRKEKIEYQRKRKELADEMFKLDIDRKIALPLNTPASPTDTKDTPDVSMADVEDVKEDGEDSDSSEEAKNASRKKRKAVMLTKRKRDSEVAKKEKAKKAKAEAAKTKQQRDWEKLLDDIEKKKEELRECEASIAELDDDLREASVHRSKILGKDRFLNKYYWFEHNGMPFGGMPQSSTAEYGYANGRVWVQGPDELEFQRNLEEPALTQDTNEFGWTVPMRKEREEGPTHLKTSADWGYYDDPEDINSLMAWLDERGTREKALRKELVIFRERIAEYMRKMKAHLEKTEDEEMEEEEEEEVPTTRSTRNRTSAVVEKAAEDPQPRCLLWTNSMMRSREGYNHSEEYEPPKRIKKGTAKVTKGKSRK</sequence>
<feature type="compositionally biased region" description="Basic and acidic residues" evidence="14">
    <location>
        <begin position="1531"/>
        <end position="1546"/>
    </location>
</feature>
<dbReference type="InterPro" id="IPR004856">
    <property type="entry name" value="Glyco_trans_ALG6/ALG8"/>
</dbReference>
<dbReference type="Pfam" id="PF02791">
    <property type="entry name" value="DDT"/>
    <property type="match status" value="1"/>
</dbReference>
<feature type="compositionally biased region" description="Basic residues" evidence="14">
    <location>
        <begin position="1267"/>
        <end position="1281"/>
    </location>
</feature>
<evidence type="ECO:0000259" key="16">
    <source>
        <dbReference type="PROSITE" id="PS50827"/>
    </source>
</evidence>
<comment type="caution">
    <text evidence="18">The sequence shown here is derived from an EMBL/GenBank/DDBJ whole genome shotgun (WGS) entry which is preliminary data.</text>
</comment>
<feature type="region of interest" description="Disordered" evidence="14">
    <location>
        <begin position="938"/>
        <end position="959"/>
    </location>
</feature>
<dbReference type="Pfam" id="PF10537">
    <property type="entry name" value="WAC_Acf1_DNA_bd"/>
    <property type="match status" value="1"/>
</dbReference>
<comment type="subcellular location">
    <subcellularLocation>
        <location evidence="2">Endoplasmic reticulum membrane</location>
        <topology evidence="2">Multi-pass membrane protein</topology>
    </subcellularLocation>
    <subcellularLocation>
        <location evidence="1 12">Nucleus</location>
    </subcellularLocation>
</comment>
<dbReference type="GO" id="GO:0000781">
    <property type="term" value="C:chromosome, telomeric region"/>
    <property type="evidence" value="ECO:0007669"/>
    <property type="project" value="GOC"/>
</dbReference>
<evidence type="ECO:0000256" key="7">
    <source>
        <dbReference type="ARBA" id="ARBA00022692"/>
    </source>
</evidence>
<dbReference type="PROSITE" id="PS50827">
    <property type="entry name" value="DDT"/>
    <property type="match status" value="1"/>
</dbReference>
<dbReference type="InterPro" id="IPR013136">
    <property type="entry name" value="WSTF_Acf1_Cbp146"/>
</dbReference>
<feature type="compositionally biased region" description="Acidic residues" evidence="14">
    <location>
        <begin position="1484"/>
        <end position="1497"/>
    </location>
</feature>
<feature type="region of interest" description="Disordered" evidence="14">
    <location>
        <begin position="1250"/>
        <end position="1302"/>
    </location>
</feature>
<evidence type="ECO:0000259" key="17">
    <source>
        <dbReference type="PROSITE" id="PS51136"/>
    </source>
</evidence>
<dbReference type="GO" id="GO:0005789">
    <property type="term" value="C:endoplasmic reticulum membrane"/>
    <property type="evidence" value="ECO:0007669"/>
    <property type="project" value="UniProtKB-SubCell"/>
</dbReference>
<evidence type="ECO:0000256" key="15">
    <source>
        <dbReference type="SAM" id="Phobius"/>
    </source>
</evidence>
<feature type="compositionally biased region" description="Basic and acidic residues" evidence="14">
    <location>
        <begin position="1045"/>
        <end position="1058"/>
    </location>
</feature>
<keyword evidence="13" id="KW-0175">Coiled coil</keyword>
<dbReference type="GO" id="GO:0000785">
    <property type="term" value="C:chromatin"/>
    <property type="evidence" value="ECO:0007669"/>
    <property type="project" value="UniProtKB-ARBA"/>
</dbReference>
<dbReference type="EMBL" id="WJXW01000004">
    <property type="protein sequence ID" value="KAF9737141.1"/>
    <property type="molecule type" value="Genomic_DNA"/>
</dbReference>
<evidence type="ECO:0000256" key="12">
    <source>
        <dbReference type="PROSITE-ProRule" id="PRU00475"/>
    </source>
</evidence>
<evidence type="ECO:0000256" key="1">
    <source>
        <dbReference type="ARBA" id="ARBA00004123"/>
    </source>
</evidence>
<feature type="region of interest" description="Disordered" evidence="14">
    <location>
        <begin position="1481"/>
        <end position="1562"/>
    </location>
</feature>
<reference evidence="18" key="1">
    <citation type="journal article" date="2020" name="Mol. Plant Microbe Interact.">
        <title>Genome Sequence of the Biocontrol Agent Coniothyrium minitans strain Conio (IMI 134523).</title>
        <authorList>
            <person name="Patel D."/>
            <person name="Shittu T.A."/>
            <person name="Baroncelli R."/>
            <person name="Muthumeenakshi S."/>
            <person name="Osborne T.H."/>
            <person name="Janganan T.K."/>
            <person name="Sreenivasaprasad S."/>
        </authorList>
    </citation>
    <scope>NUCLEOTIDE SEQUENCE</scope>
    <source>
        <strain evidence="18">Conio</strain>
    </source>
</reference>
<proteinExistence type="inferred from homology"/>
<feature type="transmembrane region" description="Helical" evidence="15">
    <location>
        <begin position="343"/>
        <end position="363"/>
    </location>
</feature>
<feature type="compositionally biased region" description="Basic residues" evidence="14">
    <location>
        <begin position="1547"/>
        <end position="1562"/>
    </location>
</feature>
<evidence type="ECO:0000313" key="19">
    <source>
        <dbReference type="Proteomes" id="UP000756921"/>
    </source>
</evidence>
<evidence type="ECO:0000256" key="8">
    <source>
        <dbReference type="ARBA" id="ARBA00022824"/>
    </source>
</evidence>
<feature type="domain" description="WAC" evidence="17">
    <location>
        <begin position="509"/>
        <end position="636"/>
    </location>
</feature>
<dbReference type="Pfam" id="PF15613">
    <property type="entry name" value="WSD"/>
    <property type="match status" value="1"/>
</dbReference>
<feature type="coiled-coil region" evidence="13">
    <location>
        <begin position="1180"/>
        <end position="1214"/>
    </location>
</feature>
<keyword evidence="19" id="KW-1185">Reference proteome</keyword>
<dbReference type="GO" id="GO:0031509">
    <property type="term" value="P:subtelomeric heterochromatin formation"/>
    <property type="evidence" value="ECO:0007669"/>
    <property type="project" value="TreeGrafter"/>
</dbReference>
<evidence type="ECO:0000256" key="13">
    <source>
        <dbReference type="SAM" id="Coils"/>
    </source>
</evidence>
<dbReference type="GO" id="GO:0016758">
    <property type="term" value="F:hexosyltransferase activity"/>
    <property type="evidence" value="ECO:0007669"/>
    <property type="project" value="InterPro"/>
</dbReference>
<feature type="transmembrane region" description="Helical" evidence="15">
    <location>
        <begin position="409"/>
        <end position="427"/>
    </location>
</feature>
<feature type="compositionally biased region" description="Acidic residues" evidence="14">
    <location>
        <begin position="1035"/>
        <end position="1044"/>
    </location>
</feature>
<feature type="compositionally biased region" description="Acidic residues" evidence="14">
    <location>
        <begin position="945"/>
        <end position="954"/>
    </location>
</feature>
<evidence type="ECO:0000256" key="10">
    <source>
        <dbReference type="ARBA" id="ARBA00023136"/>
    </source>
</evidence>
<feature type="transmembrane region" description="Helical" evidence="15">
    <location>
        <begin position="98"/>
        <end position="119"/>
    </location>
</feature>
<comment type="similarity">
    <text evidence="4">Belongs to the ALG6/ALG8 glucosyltransferase family.</text>
</comment>
<keyword evidence="11 12" id="KW-0539">Nucleus</keyword>
<keyword evidence="5" id="KW-0328">Glycosyltransferase</keyword>
<organism evidence="18 19">
    <name type="scientific">Paraphaeosphaeria minitans</name>
    <dbReference type="NCBI Taxonomy" id="565426"/>
    <lineage>
        <taxon>Eukaryota</taxon>
        <taxon>Fungi</taxon>
        <taxon>Dikarya</taxon>
        <taxon>Ascomycota</taxon>
        <taxon>Pezizomycotina</taxon>
        <taxon>Dothideomycetes</taxon>
        <taxon>Pleosporomycetidae</taxon>
        <taxon>Pleosporales</taxon>
        <taxon>Massarineae</taxon>
        <taxon>Didymosphaeriaceae</taxon>
        <taxon>Paraphaeosphaeria</taxon>
    </lineage>
</organism>
<evidence type="ECO:0000256" key="4">
    <source>
        <dbReference type="ARBA" id="ARBA00008715"/>
    </source>
</evidence>
<feature type="compositionally biased region" description="Basic and acidic residues" evidence="14">
    <location>
        <begin position="1066"/>
        <end position="1078"/>
    </location>
</feature>
<feature type="transmembrane region" description="Helical" evidence="15">
    <location>
        <begin position="126"/>
        <end position="143"/>
    </location>
</feature>
<accession>A0A9P6KSS1</accession>
<protein>
    <submittedName>
        <fullName evidence="18">Uncharacterized protein</fullName>
    </submittedName>
</protein>
<keyword evidence="6" id="KW-0808">Transferase</keyword>
<dbReference type="OrthoDB" id="1689333at2759"/>
<feature type="compositionally biased region" description="Acidic residues" evidence="14">
    <location>
        <begin position="1250"/>
        <end position="1261"/>
    </location>
</feature>
<dbReference type="Proteomes" id="UP000756921">
    <property type="component" value="Unassembled WGS sequence"/>
</dbReference>
<feature type="transmembrane region" description="Helical" evidence="15">
    <location>
        <begin position="384"/>
        <end position="403"/>
    </location>
</feature>
<evidence type="ECO:0000256" key="3">
    <source>
        <dbReference type="ARBA" id="ARBA00004922"/>
    </source>
</evidence>